<comment type="pathway">
    <text evidence="8">Quinol/quinone metabolism; menaquinone biosynthesis; menaquinol from 1,4-dihydroxy-2-naphthoate: step 1/2.</text>
</comment>
<dbReference type="GO" id="GO:0005886">
    <property type="term" value="C:plasma membrane"/>
    <property type="evidence" value="ECO:0007669"/>
    <property type="project" value="UniProtKB-SubCell"/>
</dbReference>
<dbReference type="PANTHER" id="PTHR13929">
    <property type="entry name" value="1,4-DIHYDROXY-2-NAPHTHOATE OCTAPRENYLTRANSFERASE"/>
    <property type="match status" value="1"/>
</dbReference>
<feature type="transmembrane region" description="Helical" evidence="8">
    <location>
        <begin position="172"/>
        <end position="191"/>
    </location>
</feature>
<comment type="function">
    <text evidence="8">Conversion of 1,4-dihydroxy-2-naphthoate (DHNA) to demethylmenaquinone (DMK).</text>
</comment>
<feature type="transmembrane region" description="Helical" evidence="8">
    <location>
        <begin position="100"/>
        <end position="133"/>
    </location>
</feature>
<evidence type="ECO:0000256" key="8">
    <source>
        <dbReference type="HAMAP-Rule" id="MF_01937"/>
    </source>
</evidence>
<dbReference type="Pfam" id="PF01040">
    <property type="entry name" value="UbiA"/>
    <property type="match status" value="1"/>
</dbReference>
<comment type="catalytic activity">
    <reaction evidence="8">
        <text>an all-trans-polyprenyl diphosphate + 1,4-dihydroxy-2-naphthoate + H(+) = a 2-demethylmenaquinol + CO2 + diphosphate</text>
        <dbReference type="Rhea" id="RHEA:26478"/>
        <dbReference type="Rhea" id="RHEA-COMP:9563"/>
        <dbReference type="Rhea" id="RHEA-COMP:9564"/>
        <dbReference type="ChEBI" id="CHEBI:11173"/>
        <dbReference type="ChEBI" id="CHEBI:15378"/>
        <dbReference type="ChEBI" id="CHEBI:16526"/>
        <dbReference type="ChEBI" id="CHEBI:33019"/>
        <dbReference type="ChEBI" id="CHEBI:55437"/>
        <dbReference type="ChEBI" id="CHEBI:58914"/>
        <dbReference type="EC" id="2.5.1.74"/>
    </reaction>
</comment>
<keyword evidence="7 8" id="KW-0472">Membrane</keyword>
<reference evidence="10" key="2">
    <citation type="submission" date="2020-09" db="EMBL/GenBank/DDBJ databases">
        <authorList>
            <person name="Sun Q."/>
            <person name="Zhou Y."/>
        </authorList>
    </citation>
    <scope>NUCLEOTIDE SEQUENCE</scope>
    <source>
        <strain evidence="10">CGMCC 1.15254</strain>
    </source>
</reference>
<dbReference type="Proteomes" id="UP000632498">
    <property type="component" value="Unassembled WGS sequence"/>
</dbReference>
<name>A0A917C2J0_9PROT</name>
<evidence type="ECO:0000313" key="10">
    <source>
        <dbReference type="EMBL" id="GGF67709.1"/>
    </source>
</evidence>
<gene>
    <name evidence="8 10" type="primary">menA</name>
    <name evidence="10" type="ORF">GCM10011332_22280</name>
</gene>
<keyword evidence="6 8" id="KW-1133">Transmembrane helix</keyword>
<sequence>MLLPRFSVLWVGIRPKTLSMSLTPILVAFSLALHNQQPPNYLVLLAICIGAISIQIATNLFNDAQDFLNGTDTGTRIGPQRITQAGLATPSQTRYSAFLFIAIAAFCGLYLISIGGWIIMLCGGLALLCAYIYSNGPFPISRGPFGEVFVMLFFGIAAFNVSYFLLANHWPANGLIYGIAIGCPACAILLLNNYRDLENDTLAGRKTLAIYLGSKASKVVFALLMLAPYVLLLTLPVPLWFFAGIPLAILATFKIFTITHKVELNANLGISAASQILLCIGLAISLM</sequence>
<dbReference type="Gene3D" id="1.10.357.140">
    <property type="entry name" value="UbiA prenyltransferase"/>
    <property type="match status" value="1"/>
</dbReference>
<dbReference type="GO" id="GO:0042371">
    <property type="term" value="P:vitamin K biosynthetic process"/>
    <property type="evidence" value="ECO:0007669"/>
    <property type="project" value="TreeGrafter"/>
</dbReference>
<evidence type="ECO:0000256" key="4">
    <source>
        <dbReference type="ARBA" id="ARBA00022679"/>
    </source>
</evidence>
<comment type="similarity">
    <text evidence="8">Belongs to the MenA family. Type 1 subfamily.</text>
</comment>
<evidence type="ECO:0000313" key="11">
    <source>
        <dbReference type="Proteomes" id="UP000632498"/>
    </source>
</evidence>
<evidence type="ECO:0000256" key="5">
    <source>
        <dbReference type="ARBA" id="ARBA00022692"/>
    </source>
</evidence>
<feature type="transmembrane region" description="Helical" evidence="8">
    <location>
        <begin position="212"/>
        <end position="231"/>
    </location>
</feature>
<keyword evidence="11" id="KW-1185">Reference proteome</keyword>
<dbReference type="InterPro" id="IPR044878">
    <property type="entry name" value="UbiA_sf"/>
</dbReference>
<evidence type="ECO:0000256" key="9">
    <source>
        <dbReference type="NCBIfam" id="TIGR00751"/>
    </source>
</evidence>
<dbReference type="CDD" id="cd13962">
    <property type="entry name" value="PT_UbiA_UBIAD1"/>
    <property type="match status" value="1"/>
</dbReference>
<feature type="transmembrane region" description="Helical" evidence="8">
    <location>
        <begin position="237"/>
        <end position="256"/>
    </location>
</feature>
<dbReference type="RefSeq" id="WP_188665018.1">
    <property type="nucleotide sequence ID" value="NZ_BMHV01000015.1"/>
</dbReference>
<dbReference type="EMBL" id="BMHV01000015">
    <property type="protein sequence ID" value="GGF67709.1"/>
    <property type="molecule type" value="Genomic_DNA"/>
</dbReference>
<dbReference type="GO" id="GO:0009234">
    <property type="term" value="P:menaquinone biosynthetic process"/>
    <property type="evidence" value="ECO:0007669"/>
    <property type="project" value="UniProtKB-UniRule"/>
</dbReference>
<comment type="caution">
    <text evidence="10">The sequence shown here is derived from an EMBL/GenBank/DDBJ whole genome shotgun (WGS) entry which is preliminary data.</text>
</comment>
<evidence type="ECO:0000256" key="6">
    <source>
        <dbReference type="ARBA" id="ARBA00022989"/>
    </source>
</evidence>
<reference evidence="10" key="1">
    <citation type="journal article" date="2014" name="Int. J. Syst. Evol. Microbiol.">
        <title>Complete genome sequence of Corynebacterium casei LMG S-19264T (=DSM 44701T), isolated from a smear-ripened cheese.</title>
        <authorList>
            <consortium name="US DOE Joint Genome Institute (JGI-PGF)"/>
            <person name="Walter F."/>
            <person name="Albersmeier A."/>
            <person name="Kalinowski J."/>
            <person name="Ruckert C."/>
        </authorList>
    </citation>
    <scope>NUCLEOTIDE SEQUENCE</scope>
    <source>
        <strain evidence="10">CGMCC 1.15254</strain>
    </source>
</reference>
<evidence type="ECO:0000256" key="3">
    <source>
        <dbReference type="ARBA" id="ARBA00022475"/>
    </source>
</evidence>
<dbReference type="InterPro" id="IPR000537">
    <property type="entry name" value="UbiA_prenyltransferase"/>
</dbReference>
<organism evidence="10 11">
    <name type="scientific">Terasakiella brassicae</name>
    <dbReference type="NCBI Taxonomy" id="1634917"/>
    <lineage>
        <taxon>Bacteria</taxon>
        <taxon>Pseudomonadati</taxon>
        <taxon>Pseudomonadota</taxon>
        <taxon>Alphaproteobacteria</taxon>
        <taxon>Rhodospirillales</taxon>
        <taxon>Terasakiellaceae</taxon>
        <taxon>Terasakiella</taxon>
    </lineage>
</organism>
<feature type="transmembrane region" description="Helical" evidence="8">
    <location>
        <begin position="268"/>
        <end position="286"/>
    </location>
</feature>
<feature type="transmembrane region" description="Helical" evidence="8">
    <location>
        <begin position="145"/>
        <end position="166"/>
    </location>
</feature>
<dbReference type="PIRSF" id="PIRSF005355">
    <property type="entry name" value="UBIAD1"/>
    <property type="match status" value="1"/>
</dbReference>
<keyword evidence="3 8" id="KW-1003">Cell membrane</keyword>
<keyword evidence="4 8" id="KW-0808">Transferase</keyword>
<dbReference type="HAMAP" id="MF_01937">
    <property type="entry name" value="MenA_1"/>
    <property type="match status" value="1"/>
</dbReference>
<evidence type="ECO:0000256" key="2">
    <source>
        <dbReference type="ARBA" id="ARBA00022428"/>
    </source>
</evidence>
<dbReference type="InterPro" id="IPR026046">
    <property type="entry name" value="UBIAD1"/>
</dbReference>
<comment type="subcellular location">
    <subcellularLocation>
        <location evidence="8">Cell membrane</location>
        <topology evidence="8">Multi-pass membrane protein</topology>
    </subcellularLocation>
    <subcellularLocation>
        <location evidence="1">Membrane</location>
        <topology evidence="1">Multi-pass membrane protein</topology>
    </subcellularLocation>
</comment>
<dbReference type="AlphaFoldDB" id="A0A917C2J0"/>
<evidence type="ECO:0000256" key="7">
    <source>
        <dbReference type="ARBA" id="ARBA00023136"/>
    </source>
</evidence>
<proteinExistence type="inferred from homology"/>
<feature type="transmembrane region" description="Helical" evidence="8">
    <location>
        <begin position="17"/>
        <end position="34"/>
    </location>
</feature>
<dbReference type="InterPro" id="IPR004657">
    <property type="entry name" value="MenA"/>
</dbReference>
<feature type="transmembrane region" description="Helical" evidence="8">
    <location>
        <begin position="41"/>
        <end position="61"/>
    </location>
</feature>
<dbReference type="GO" id="GO:0046428">
    <property type="term" value="F:1,4-dihydroxy-2-naphthoate polyprenyltransferase activity"/>
    <property type="evidence" value="ECO:0007669"/>
    <property type="project" value="UniProtKB-UniRule"/>
</dbReference>
<accession>A0A917C2J0</accession>
<dbReference type="PANTHER" id="PTHR13929:SF0">
    <property type="entry name" value="UBIA PRENYLTRANSFERASE DOMAIN-CONTAINING PROTEIN 1"/>
    <property type="match status" value="1"/>
</dbReference>
<dbReference type="EC" id="2.5.1.74" evidence="8 9"/>
<evidence type="ECO:0000256" key="1">
    <source>
        <dbReference type="ARBA" id="ARBA00004141"/>
    </source>
</evidence>
<keyword evidence="5 8" id="KW-0812">Transmembrane</keyword>
<dbReference type="NCBIfam" id="TIGR00751">
    <property type="entry name" value="menA"/>
    <property type="match status" value="1"/>
</dbReference>
<keyword evidence="2 8" id="KW-0474">Menaquinone biosynthesis</keyword>
<protein>
    <recommendedName>
        <fullName evidence="8 9">1,4-dihydroxy-2-naphthoate octaprenyltransferase</fullName>
        <shortName evidence="8">DHNA-octaprenyltransferase</shortName>
        <ecNumber evidence="8 9">2.5.1.74</ecNumber>
    </recommendedName>
</protein>